<evidence type="ECO:0000313" key="12">
    <source>
        <dbReference type="Proteomes" id="UP000204391"/>
    </source>
</evidence>
<dbReference type="InterPro" id="IPR005503">
    <property type="entry name" value="FliL"/>
</dbReference>
<evidence type="ECO:0000256" key="9">
    <source>
        <dbReference type="ARBA" id="ARBA00023136"/>
    </source>
</evidence>
<keyword evidence="9 10" id="KW-0472">Membrane</keyword>
<keyword evidence="6 10" id="KW-0812">Transmembrane</keyword>
<dbReference type="GO" id="GO:0005886">
    <property type="term" value="C:plasma membrane"/>
    <property type="evidence" value="ECO:0007669"/>
    <property type="project" value="UniProtKB-SubCell"/>
</dbReference>
<keyword evidence="11" id="KW-0282">Flagellum</keyword>
<comment type="function">
    <text evidence="1 10">Controls the rotational direction of flagella during chemotaxis.</text>
</comment>
<evidence type="ECO:0000256" key="8">
    <source>
        <dbReference type="ARBA" id="ARBA00022989"/>
    </source>
</evidence>
<name>A0A221MIB6_9BACI</name>
<reference evidence="11 12" key="1">
    <citation type="journal article" date="2003" name="Int. J. Syst. Evol. Microbiol.">
        <title>Virgibacillus carmonensis sp. nov., Virgibacillus necropolis sp. nov. and Virgibacillus picturae sp. nov., three novel species isolated from deteriorated mural paintings, transfer of the species of the genus salibacillus to Virgibacillus, as Virgibacillus marismortui comb. nov. and Virgibacillus salexigens comb. nov., and emended description of the genus Virgibacillus.</title>
        <authorList>
            <person name="Heyrman J."/>
            <person name="Logan N.A."/>
            <person name="Busse H.J."/>
            <person name="Balcaen A."/>
            <person name="Lebbe L."/>
            <person name="Rodriguez-Diaz M."/>
            <person name="Swings J."/>
            <person name="De Vos P."/>
        </authorList>
    </citation>
    <scope>NUCLEOTIDE SEQUENCE [LARGE SCALE GENOMIC DNA]</scope>
    <source>
        <strain evidence="11 12">LMG 19488</strain>
    </source>
</reference>
<dbReference type="AlphaFoldDB" id="A0A221MIB6"/>
<dbReference type="RefSeq" id="WP_089534377.1">
    <property type="nucleotide sequence ID" value="NZ_CP022437.1"/>
</dbReference>
<dbReference type="Pfam" id="PF03748">
    <property type="entry name" value="FliL"/>
    <property type="match status" value="1"/>
</dbReference>
<keyword evidence="12" id="KW-1185">Reference proteome</keyword>
<accession>A0A221MIB6</accession>
<evidence type="ECO:0000256" key="4">
    <source>
        <dbReference type="ARBA" id="ARBA00022475"/>
    </source>
</evidence>
<evidence type="ECO:0000313" key="11">
    <source>
        <dbReference type="EMBL" id="ASN07384.1"/>
    </source>
</evidence>
<dbReference type="GO" id="GO:0009425">
    <property type="term" value="C:bacterial-type flagellum basal body"/>
    <property type="evidence" value="ECO:0007669"/>
    <property type="project" value="InterPro"/>
</dbReference>
<dbReference type="GO" id="GO:0006935">
    <property type="term" value="P:chemotaxis"/>
    <property type="evidence" value="ECO:0007669"/>
    <property type="project" value="UniProtKB-KW"/>
</dbReference>
<keyword evidence="4 10" id="KW-1003">Cell membrane</keyword>
<evidence type="ECO:0000256" key="2">
    <source>
        <dbReference type="ARBA" id="ARBA00004162"/>
    </source>
</evidence>
<dbReference type="EMBL" id="CP022437">
    <property type="protein sequence ID" value="ASN07384.1"/>
    <property type="molecule type" value="Genomic_DNA"/>
</dbReference>
<gene>
    <name evidence="11" type="ORF">CFK40_12215</name>
</gene>
<proteinExistence type="inferred from homology"/>
<evidence type="ECO:0000256" key="5">
    <source>
        <dbReference type="ARBA" id="ARBA00022500"/>
    </source>
</evidence>
<evidence type="ECO:0000256" key="1">
    <source>
        <dbReference type="ARBA" id="ARBA00002254"/>
    </source>
</evidence>
<dbReference type="GO" id="GO:0071973">
    <property type="term" value="P:bacterial-type flagellum-dependent cell motility"/>
    <property type="evidence" value="ECO:0007669"/>
    <property type="project" value="InterPro"/>
</dbReference>
<protein>
    <recommendedName>
        <fullName evidence="10">Flagellar protein FliL</fullName>
    </recommendedName>
</protein>
<dbReference type="Proteomes" id="UP000204391">
    <property type="component" value="Chromosome"/>
</dbReference>
<keyword evidence="8 10" id="KW-1133">Transmembrane helix</keyword>
<dbReference type="NCBIfam" id="NF005826">
    <property type="entry name" value="PRK07718.1"/>
    <property type="match status" value="1"/>
</dbReference>
<comment type="similarity">
    <text evidence="3 10">Belongs to the FliL family.</text>
</comment>
<keyword evidence="11" id="KW-0969">Cilium</keyword>
<evidence type="ECO:0000256" key="3">
    <source>
        <dbReference type="ARBA" id="ARBA00008281"/>
    </source>
</evidence>
<keyword evidence="11" id="KW-0966">Cell projection</keyword>
<organism evidence="11 12">
    <name type="scientific">Virgibacillus necropolis</name>
    <dbReference type="NCBI Taxonomy" id="163877"/>
    <lineage>
        <taxon>Bacteria</taxon>
        <taxon>Bacillati</taxon>
        <taxon>Bacillota</taxon>
        <taxon>Bacilli</taxon>
        <taxon>Bacillales</taxon>
        <taxon>Bacillaceae</taxon>
        <taxon>Virgibacillus</taxon>
    </lineage>
</organism>
<evidence type="ECO:0000256" key="7">
    <source>
        <dbReference type="ARBA" id="ARBA00022779"/>
    </source>
</evidence>
<dbReference type="OrthoDB" id="2381796at2"/>
<comment type="subcellular location">
    <subcellularLocation>
        <location evidence="2">Cell membrane</location>
        <topology evidence="2">Single-pass membrane protein</topology>
    </subcellularLocation>
</comment>
<evidence type="ECO:0000256" key="10">
    <source>
        <dbReference type="RuleBase" id="RU364125"/>
    </source>
</evidence>
<sequence length="140" mass="15475">MGSGLVKTMVTSLVILLLGGVIALVVVLYVSGDDKNGDAQSIDEIVEHSYQTSEITTDLEDGSFVRIQFQVVTDSKDAKEEIAKREFQLKNILIKELSKMHAEDFKSGLGNLEDVVQLKLNELMIDGKITDVYTISKILQ</sequence>
<dbReference type="KEGG" id="vne:CFK40_12215"/>
<feature type="transmembrane region" description="Helical" evidence="10">
    <location>
        <begin position="12"/>
        <end position="30"/>
    </location>
</feature>
<keyword evidence="5 10" id="KW-0145">Chemotaxis</keyword>
<keyword evidence="7 10" id="KW-0283">Flagellar rotation</keyword>
<evidence type="ECO:0000256" key="6">
    <source>
        <dbReference type="ARBA" id="ARBA00022692"/>
    </source>
</evidence>